<dbReference type="PROSITE" id="PS50213">
    <property type="entry name" value="FAS1"/>
    <property type="match status" value="1"/>
</dbReference>
<gene>
    <name evidence="2" type="ORF">TPAB3V08_LOCUS11107</name>
</gene>
<dbReference type="Gene3D" id="2.30.180.10">
    <property type="entry name" value="FAS1 domain"/>
    <property type="match status" value="1"/>
</dbReference>
<comment type="caution">
    <text evidence="2">The sequence shown here is derived from an EMBL/GenBank/DDBJ whole genome shotgun (WGS) entry which is preliminary data.</text>
</comment>
<protein>
    <recommendedName>
        <fullName evidence="1">FAS1 domain-containing protein</fullName>
    </recommendedName>
</protein>
<name>A0ABN7P8N4_TIMPD</name>
<keyword evidence="3" id="KW-1185">Reference proteome</keyword>
<feature type="non-terminal residue" evidence="2">
    <location>
        <position position="1"/>
    </location>
</feature>
<accession>A0ABN7P8N4</accession>
<dbReference type="InterPro" id="IPR036378">
    <property type="entry name" value="FAS1_dom_sf"/>
</dbReference>
<dbReference type="SMART" id="SM00554">
    <property type="entry name" value="FAS1"/>
    <property type="match status" value="1"/>
</dbReference>
<dbReference type="Pfam" id="PF02469">
    <property type="entry name" value="Fasciclin"/>
    <property type="match status" value="1"/>
</dbReference>
<feature type="domain" description="FAS1" evidence="1">
    <location>
        <begin position="1"/>
        <end position="97"/>
    </location>
</feature>
<dbReference type="SUPFAM" id="SSF82153">
    <property type="entry name" value="FAS1 domain"/>
    <property type="match status" value="1"/>
</dbReference>
<evidence type="ECO:0000259" key="1">
    <source>
        <dbReference type="PROSITE" id="PS50213"/>
    </source>
</evidence>
<sequence length="251" mass="27177">DEPFTIFAPENGNETLPPAEEGLLTHPDLVKRLLLDHIVLGVKIDLQLSSELTFSTLGGRTVQVQTVNGTLYANGARVIQQRVEVPHGILVILDNYLFPEDMDVTNMTSTPSVVGDSMTGESLVKVTAEAAAENNDVAVETTVPPVKNSTGGFLESVTQVLSFLKSGVKVFRQFLAKSNVSHLLMDDLVALAQPKREGGSGLNPRPPKPCYPSTSFLSLSLLKSYMRNSTNEDRLNGLHVRTSRGVSYGPM</sequence>
<reference evidence="2" key="1">
    <citation type="submission" date="2021-03" db="EMBL/GenBank/DDBJ databases">
        <authorList>
            <person name="Tran Van P."/>
        </authorList>
    </citation>
    <scope>NUCLEOTIDE SEQUENCE</scope>
</reference>
<dbReference type="EMBL" id="CAJPIN010031993">
    <property type="protein sequence ID" value="CAG2064160.1"/>
    <property type="molecule type" value="Genomic_DNA"/>
</dbReference>
<dbReference type="InterPro" id="IPR000782">
    <property type="entry name" value="FAS1_domain"/>
</dbReference>
<dbReference type="Proteomes" id="UP001153148">
    <property type="component" value="Unassembled WGS sequence"/>
</dbReference>
<evidence type="ECO:0000313" key="2">
    <source>
        <dbReference type="EMBL" id="CAG2064160.1"/>
    </source>
</evidence>
<proteinExistence type="predicted"/>
<organism evidence="2 3">
    <name type="scientific">Timema podura</name>
    <name type="common">Walking stick</name>
    <dbReference type="NCBI Taxonomy" id="61482"/>
    <lineage>
        <taxon>Eukaryota</taxon>
        <taxon>Metazoa</taxon>
        <taxon>Ecdysozoa</taxon>
        <taxon>Arthropoda</taxon>
        <taxon>Hexapoda</taxon>
        <taxon>Insecta</taxon>
        <taxon>Pterygota</taxon>
        <taxon>Neoptera</taxon>
        <taxon>Polyneoptera</taxon>
        <taxon>Phasmatodea</taxon>
        <taxon>Timematodea</taxon>
        <taxon>Timematoidea</taxon>
        <taxon>Timematidae</taxon>
        <taxon>Timema</taxon>
    </lineage>
</organism>
<evidence type="ECO:0000313" key="3">
    <source>
        <dbReference type="Proteomes" id="UP001153148"/>
    </source>
</evidence>